<protein>
    <submittedName>
        <fullName evidence="2">Uncharacterized protein LOC125777198</fullName>
    </submittedName>
</protein>
<dbReference type="Proteomes" id="UP001652620">
    <property type="component" value="Chromosome 3"/>
</dbReference>
<reference evidence="2" key="1">
    <citation type="submission" date="2025-08" db="UniProtKB">
        <authorList>
            <consortium name="RefSeq"/>
        </authorList>
    </citation>
    <scope>IDENTIFICATION</scope>
    <source>
        <tissue evidence="2">Adult</tissue>
    </source>
</reference>
<keyword evidence="1" id="KW-1185">Reference proteome</keyword>
<organism evidence="1 2">
    <name type="scientific">Bactrocera dorsalis</name>
    <name type="common">Oriental fruit fly</name>
    <name type="synonym">Dacus dorsalis</name>
    <dbReference type="NCBI Taxonomy" id="27457"/>
    <lineage>
        <taxon>Eukaryota</taxon>
        <taxon>Metazoa</taxon>
        <taxon>Ecdysozoa</taxon>
        <taxon>Arthropoda</taxon>
        <taxon>Hexapoda</taxon>
        <taxon>Insecta</taxon>
        <taxon>Pterygota</taxon>
        <taxon>Neoptera</taxon>
        <taxon>Endopterygota</taxon>
        <taxon>Diptera</taxon>
        <taxon>Brachycera</taxon>
        <taxon>Muscomorpha</taxon>
        <taxon>Tephritoidea</taxon>
        <taxon>Tephritidae</taxon>
        <taxon>Bactrocera</taxon>
        <taxon>Bactrocera</taxon>
    </lineage>
</organism>
<dbReference type="RefSeq" id="XP_049307439.1">
    <property type="nucleotide sequence ID" value="XM_049451482.1"/>
</dbReference>
<gene>
    <name evidence="2" type="primary">LOC125777198</name>
</gene>
<dbReference type="GeneID" id="125777198"/>
<evidence type="ECO:0000313" key="2">
    <source>
        <dbReference type="RefSeq" id="XP_049307439.1"/>
    </source>
</evidence>
<evidence type="ECO:0000313" key="1">
    <source>
        <dbReference type="Proteomes" id="UP001652620"/>
    </source>
</evidence>
<proteinExistence type="predicted"/>
<accession>A0ABM3JE08</accession>
<sequence>MNENYSKDCLGLCLRISALHQTWKWLHQTIALHEYLISVTAASSAGNYCDKNLMYFKVAKEHKKN</sequence>
<name>A0ABM3JE08_BACDO</name>